<keyword evidence="5" id="KW-1185">Reference proteome</keyword>
<dbReference type="SUPFAM" id="SSF51735">
    <property type="entry name" value="NAD(P)-binding Rossmann-fold domains"/>
    <property type="match status" value="1"/>
</dbReference>
<dbReference type="EMBL" id="JAACJL010000031">
    <property type="protein sequence ID" value="KAF4616460.1"/>
    <property type="molecule type" value="Genomic_DNA"/>
</dbReference>
<gene>
    <name evidence="4" type="ORF">D9613_008755</name>
</gene>
<evidence type="ECO:0000256" key="3">
    <source>
        <dbReference type="ARBA" id="ARBA00023002"/>
    </source>
</evidence>
<dbReference type="AlphaFoldDB" id="A0A8H4QS91"/>
<keyword evidence="2" id="KW-0521">NADP</keyword>
<keyword evidence="3" id="KW-0560">Oxidoreductase</keyword>
<dbReference type="PANTHER" id="PTHR24320">
    <property type="entry name" value="RETINOL DEHYDROGENASE"/>
    <property type="match status" value="1"/>
</dbReference>
<dbReference type="Pfam" id="PF00106">
    <property type="entry name" value="adh_short"/>
    <property type="match status" value="1"/>
</dbReference>
<evidence type="ECO:0000256" key="1">
    <source>
        <dbReference type="ARBA" id="ARBA00006484"/>
    </source>
</evidence>
<proteinExistence type="inferred from homology"/>
<accession>A0A8H4QS91</accession>
<evidence type="ECO:0000313" key="4">
    <source>
        <dbReference type="EMBL" id="KAF4616460.1"/>
    </source>
</evidence>
<dbReference type="Proteomes" id="UP000521872">
    <property type="component" value="Unassembled WGS sequence"/>
</dbReference>
<dbReference type="OrthoDB" id="191139at2759"/>
<evidence type="ECO:0000313" key="5">
    <source>
        <dbReference type="Proteomes" id="UP000521872"/>
    </source>
</evidence>
<dbReference type="GO" id="GO:0016491">
    <property type="term" value="F:oxidoreductase activity"/>
    <property type="evidence" value="ECO:0007669"/>
    <property type="project" value="UniProtKB-KW"/>
</dbReference>
<organism evidence="4 5">
    <name type="scientific">Agrocybe pediades</name>
    <dbReference type="NCBI Taxonomy" id="84607"/>
    <lineage>
        <taxon>Eukaryota</taxon>
        <taxon>Fungi</taxon>
        <taxon>Dikarya</taxon>
        <taxon>Basidiomycota</taxon>
        <taxon>Agaricomycotina</taxon>
        <taxon>Agaricomycetes</taxon>
        <taxon>Agaricomycetidae</taxon>
        <taxon>Agaricales</taxon>
        <taxon>Agaricineae</taxon>
        <taxon>Strophariaceae</taxon>
        <taxon>Agrocybe</taxon>
    </lineage>
</organism>
<dbReference type="Gene3D" id="3.40.50.720">
    <property type="entry name" value="NAD(P)-binding Rossmann-like Domain"/>
    <property type="match status" value="1"/>
</dbReference>
<dbReference type="InterPro" id="IPR036291">
    <property type="entry name" value="NAD(P)-bd_dom_sf"/>
</dbReference>
<dbReference type="PRINTS" id="PR00081">
    <property type="entry name" value="GDHRDH"/>
</dbReference>
<dbReference type="PANTHER" id="PTHR24320:SF282">
    <property type="entry name" value="WW DOMAIN-CONTAINING OXIDOREDUCTASE"/>
    <property type="match status" value="1"/>
</dbReference>
<dbReference type="InterPro" id="IPR002347">
    <property type="entry name" value="SDR_fam"/>
</dbReference>
<sequence length="328" mass="36470">MLSCITHKISNFDPRIDLNDLTGKVVIVTGANSGIGYQTVKLLARQGAKVYLGARNEAKAREAIANLETEGLGTGKVEWLDVNLSNPRWAQDAAENFMRREKRLDILINNAAQLTGPYVETKDGLSSLMVVNHFSPFVFTRTLLPLMVETSKLPGADVRIVTLGSCAHSMGRATDRNLKLNSLDDINREYARDLYPDWSRYTISKLANILFARELQKKLDKAGHNILSIHMHPGGVNTFADRMPFPALAKLFMSIFFVEGEKGAYTSCFAAASPLVRDYPQKYKDRYLIPIGRIGKLGANAKREDLALNLWNSTEKILEGLGIDIPMV</sequence>
<evidence type="ECO:0000256" key="2">
    <source>
        <dbReference type="ARBA" id="ARBA00022857"/>
    </source>
</evidence>
<protein>
    <submittedName>
        <fullName evidence="4">Uncharacterized protein</fullName>
    </submittedName>
</protein>
<reference evidence="4 5" key="1">
    <citation type="submission" date="2019-12" db="EMBL/GenBank/DDBJ databases">
        <authorList>
            <person name="Floudas D."/>
            <person name="Bentzer J."/>
            <person name="Ahren D."/>
            <person name="Johansson T."/>
            <person name="Persson P."/>
            <person name="Tunlid A."/>
        </authorList>
    </citation>
    <scope>NUCLEOTIDE SEQUENCE [LARGE SCALE GENOMIC DNA]</scope>
    <source>
        <strain evidence="4 5">CBS 102.39</strain>
    </source>
</reference>
<comment type="similarity">
    <text evidence="1">Belongs to the short-chain dehydrogenases/reductases (SDR) family.</text>
</comment>
<name>A0A8H4QS91_9AGAR</name>
<comment type="caution">
    <text evidence="4">The sequence shown here is derived from an EMBL/GenBank/DDBJ whole genome shotgun (WGS) entry which is preliminary data.</text>
</comment>